<gene>
    <name evidence="2" type="ORF">BJG266_LOCUS31221</name>
    <name evidence="3" type="ORF">BJG266_LOCUS31266</name>
    <name evidence="4" type="ORF">QVE165_LOCUS48183</name>
    <name evidence="5" type="ORF">QVE165_LOCUS48254</name>
</gene>
<evidence type="ECO:0000313" key="2">
    <source>
        <dbReference type="EMBL" id="CAF1281336.1"/>
    </source>
</evidence>
<dbReference type="EMBL" id="CAJNOI010000451">
    <property type="protein sequence ID" value="CAF1282182.1"/>
    <property type="molecule type" value="Genomic_DNA"/>
</dbReference>
<dbReference type="Proteomes" id="UP000663832">
    <property type="component" value="Unassembled WGS sequence"/>
</dbReference>
<name>A0A815CJZ3_9BILA</name>
<accession>A0A815CJZ3</accession>
<evidence type="ECO:0000313" key="7">
    <source>
        <dbReference type="Proteomes" id="UP000663877"/>
    </source>
</evidence>
<organism evidence="2 7">
    <name type="scientific">Adineta steineri</name>
    <dbReference type="NCBI Taxonomy" id="433720"/>
    <lineage>
        <taxon>Eukaryota</taxon>
        <taxon>Metazoa</taxon>
        <taxon>Spiralia</taxon>
        <taxon>Gnathifera</taxon>
        <taxon>Rotifera</taxon>
        <taxon>Eurotatoria</taxon>
        <taxon>Bdelloidea</taxon>
        <taxon>Adinetida</taxon>
        <taxon>Adinetidae</taxon>
        <taxon>Adineta</taxon>
    </lineage>
</organism>
<feature type="region of interest" description="Disordered" evidence="1">
    <location>
        <begin position="15"/>
        <end position="72"/>
    </location>
</feature>
<proteinExistence type="predicted"/>
<dbReference type="EMBL" id="CAJNOM010000804">
    <property type="protein sequence ID" value="CAF1564963.1"/>
    <property type="molecule type" value="Genomic_DNA"/>
</dbReference>
<dbReference type="AlphaFoldDB" id="A0A815CJZ3"/>
<keyword evidence="6" id="KW-1185">Reference proteome</keyword>
<evidence type="ECO:0000313" key="3">
    <source>
        <dbReference type="EMBL" id="CAF1282182.1"/>
    </source>
</evidence>
<protein>
    <submittedName>
        <fullName evidence="2">Uncharacterized protein</fullName>
    </submittedName>
</protein>
<evidence type="ECO:0000256" key="1">
    <source>
        <dbReference type="SAM" id="MobiDB-lite"/>
    </source>
</evidence>
<reference evidence="2" key="1">
    <citation type="submission" date="2021-02" db="EMBL/GenBank/DDBJ databases">
        <authorList>
            <person name="Nowell W R."/>
        </authorList>
    </citation>
    <scope>NUCLEOTIDE SEQUENCE</scope>
</reference>
<evidence type="ECO:0000313" key="4">
    <source>
        <dbReference type="EMBL" id="CAF1564209.1"/>
    </source>
</evidence>
<comment type="caution">
    <text evidence="2">The sequence shown here is derived from an EMBL/GenBank/DDBJ whole genome shotgun (WGS) entry which is preliminary data.</text>
</comment>
<feature type="compositionally biased region" description="Basic and acidic residues" evidence="1">
    <location>
        <begin position="62"/>
        <end position="72"/>
    </location>
</feature>
<evidence type="ECO:0000313" key="6">
    <source>
        <dbReference type="Proteomes" id="UP000663832"/>
    </source>
</evidence>
<dbReference type="EMBL" id="CAJNOI010000448">
    <property type="protein sequence ID" value="CAF1281336.1"/>
    <property type="molecule type" value="Genomic_DNA"/>
</dbReference>
<sequence>MVLRCYNNPDLRELLAPDRIDDNENQKKNNDTEPIKTPNGEQIPNGTSALQKDQSNRPIEPTLERKSSEARHTVVSPFVMSGNRSRQYIMARPLQVIPHDPF</sequence>
<evidence type="ECO:0000313" key="5">
    <source>
        <dbReference type="EMBL" id="CAF1564963.1"/>
    </source>
</evidence>
<dbReference type="Proteomes" id="UP000663877">
    <property type="component" value="Unassembled WGS sequence"/>
</dbReference>
<dbReference type="EMBL" id="CAJNOM010000799">
    <property type="protein sequence ID" value="CAF1564209.1"/>
    <property type="molecule type" value="Genomic_DNA"/>
</dbReference>
<feature type="compositionally biased region" description="Polar residues" evidence="1">
    <location>
        <begin position="39"/>
        <end position="57"/>
    </location>
</feature>
<feature type="compositionally biased region" description="Basic and acidic residues" evidence="1">
    <location>
        <begin position="15"/>
        <end position="34"/>
    </location>
</feature>